<gene>
    <name evidence="1" type="ORF">ACFQ5X_50005</name>
</gene>
<organism evidence="1 2">
    <name type="scientific">Streptomyces kaempferi</name>
    <dbReference type="NCBI Taxonomy" id="333725"/>
    <lineage>
        <taxon>Bacteria</taxon>
        <taxon>Bacillati</taxon>
        <taxon>Actinomycetota</taxon>
        <taxon>Actinomycetes</taxon>
        <taxon>Kitasatosporales</taxon>
        <taxon>Streptomycetaceae</taxon>
        <taxon>Streptomyces</taxon>
    </lineage>
</organism>
<name>A0ABW3XZ58_9ACTN</name>
<dbReference type="RefSeq" id="WP_381236265.1">
    <property type="nucleotide sequence ID" value="NZ_JBHSKH010000027.1"/>
</dbReference>
<proteinExistence type="predicted"/>
<keyword evidence="2" id="KW-1185">Reference proteome</keyword>
<dbReference type="EMBL" id="JBHTMM010000265">
    <property type="protein sequence ID" value="MFD1313774.1"/>
    <property type="molecule type" value="Genomic_DNA"/>
</dbReference>
<reference evidence="2" key="1">
    <citation type="journal article" date="2019" name="Int. J. Syst. Evol. Microbiol.">
        <title>The Global Catalogue of Microorganisms (GCM) 10K type strain sequencing project: providing services to taxonomists for standard genome sequencing and annotation.</title>
        <authorList>
            <consortium name="The Broad Institute Genomics Platform"/>
            <consortium name="The Broad Institute Genome Sequencing Center for Infectious Disease"/>
            <person name="Wu L."/>
            <person name="Ma J."/>
        </authorList>
    </citation>
    <scope>NUCLEOTIDE SEQUENCE [LARGE SCALE GENOMIC DNA]</scope>
    <source>
        <strain evidence="2">CGMCC 4.7020</strain>
    </source>
</reference>
<evidence type="ECO:0000313" key="1">
    <source>
        <dbReference type="EMBL" id="MFD1313774.1"/>
    </source>
</evidence>
<sequence length="66" mass="7206">MPCVADAFVQESGGFTVTRTRGDEALFMLEQRVARGLRDEEGRVHAARGLDEAEPDVEAVVDVACR</sequence>
<protein>
    <submittedName>
        <fullName evidence="1">Uncharacterized protein</fullName>
    </submittedName>
</protein>
<dbReference type="Proteomes" id="UP001597058">
    <property type="component" value="Unassembled WGS sequence"/>
</dbReference>
<accession>A0ABW3XZ58</accession>
<comment type="caution">
    <text evidence="1">The sequence shown here is derived from an EMBL/GenBank/DDBJ whole genome shotgun (WGS) entry which is preliminary data.</text>
</comment>
<evidence type="ECO:0000313" key="2">
    <source>
        <dbReference type="Proteomes" id="UP001597058"/>
    </source>
</evidence>